<keyword evidence="3 6" id="KW-0812">Transmembrane</keyword>
<sequence length="305" mass="34905">MNLLLPFLRLIRWPNLVFIALTQALFYFCIYLPLYHQPQTAKAVLLMLASVFIAAAGYIINDYFDVNIDRINKPEKNVVDRAIHRRWAIIWHLVLSLAGLVLTACAVRLHYWYLIVANLGCVALLWFYSTSFKRQLLVGNLVISLLTAWTILVFFFAFSNPSHAFNTPDPLSVKFFRLAFLYAGFAFVISLVREAIKDMEDLEGDARYGCKTLPVVAGIRTTKTYTAVWLVVLVATLTVLQFYVLQFGWWPSVVYAFLRVILPLLLTLKKLRSATSKEDYAALSKQTKNIMLSGILSMIFFAIYF</sequence>
<dbReference type="RefSeq" id="WP_146782663.1">
    <property type="nucleotide sequence ID" value="NZ_BAABIO010000006.1"/>
</dbReference>
<gene>
    <name evidence="7" type="ORF">FSB75_03215</name>
</gene>
<dbReference type="Proteomes" id="UP000321204">
    <property type="component" value="Chromosome"/>
</dbReference>
<dbReference type="InterPro" id="IPR044878">
    <property type="entry name" value="UbiA_sf"/>
</dbReference>
<evidence type="ECO:0000256" key="4">
    <source>
        <dbReference type="ARBA" id="ARBA00022989"/>
    </source>
</evidence>
<dbReference type="Pfam" id="PF01040">
    <property type="entry name" value="UbiA"/>
    <property type="match status" value="1"/>
</dbReference>
<dbReference type="Gene3D" id="1.10.357.140">
    <property type="entry name" value="UbiA prenyltransferase"/>
    <property type="match status" value="1"/>
</dbReference>
<dbReference type="CDD" id="cd13961">
    <property type="entry name" value="PT_UbiA_DGGGPS"/>
    <property type="match status" value="1"/>
</dbReference>
<feature type="transmembrane region" description="Helical" evidence="6">
    <location>
        <begin position="289"/>
        <end position="304"/>
    </location>
</feature>
<keyword evidence="7" id="KW-0830">Ubiquinone</keyword>
<evidence type="ECO:0000256" key="2">
    <source>
        <dbReference type="ARBA" id="ARBA00022475"/>
    </source>
</evidence>
<feature type="transmembrane region" description="Helical" evidence="6">
    <location>
        <begin position="12"/>
        <end position="34"/>
    </location>
</feature>
<protein>
    <submittedName>
        <fullName evidence="7">Ubiquinone biosynthesis protein UbiA</fullName>
    </submittedName>
</protein>
<reference evidence="7 8" key="1">
    <citation type="journal article" date="2015" name="Int. J. Syst. Evol. Microbiol.">
        <title>Flavisolibacter ginsenosidimutans sp. nov., with ginsenoside-converting activity isolated from soil used for cultivating ginseng.</title>
        <authorList>
            <person name="Zhao Y."/>
            <person name="Liu Q."/>
            <person name="Kang M.S."/>
            <person name="Jin F."/>
            <person name="Yu H."/>
            <person name="Im W.T."/>
        </authorList>
    </citation>
    <scope>NUCLEOTIDE SEQUENCE [LARGE SCALE GENOMIC DNA]</scope>
    <source>
        <strain evidence="7 8">Gsoil 636</strain>
    </source>
</reference>
<dbReference type="GO" id="GO:0016765">
    <property type="term" value="F:transferase activity, transferring alkyl or aryl (other than methyl) groups"/>
    <property type="evidence" value="ECO:0007669"/>
    <property type="project" value="InterPro"/>
</dbReference>
<evidence type="ECO:0000256" key="3">
    <source>
        <dbReference type="ARBA" id="ARBA00022692"/>
    </source>
</evidence>
<feature type="transmembrane region" description="Helical" evidence="6">
    <location>
        <begin position="171"/>
        <end position="192"/>
    </location>
</feature>
<evidence type="ECO:0000313" key="7">
    <source>
        <dbReference type="EMBL" id="QEC54950.1"/>
    </source>
</evidence>
<feature type="transmembrane region" description="Helical" evidence="6">
    <location>
        <begin position="40"/>
        <end position="64"/>
    </location>
</feature>
<feature type="transmembrane region" description="Helical" evidence="6">
    <location>
        <begin position="136"/>
        <end position="159"/>
    </location>
</feature>
<keyword evidence="4 6" id="KW-1133">Transmembrane helix</keyword>
<keyword evidence="8" id="KW-1185">Reference proteome</keyword>
<dbReference type="PANTHER" id="PTHR42723:SF1">
    <property type="entry name" value="CHLOROPHYLL SYNTHASE, CHLOROPLASTIC"/>
    <property type="match status" value="1"/>
</dbReference>
<dbReference type="InterPro" id="IPR050475">
    <property type="entry name" value="Prenyltransferase_related"/>
</dbReference>
<name>A0A5B8UFT0_9BACT</name>
<feature type="transmembrane region" description="Helical" evidence="6">
    <location>
        <begin position="249"/>
        <end position="268"/>
    </location>
</feature>
<dbReference type="GO" id="GO:0016020">
    <property type="term" value="C:membrane"/>
    <property type="evidence" value="ECO:0007669"/>
    <property type="project" value="UniProtKB-SubCell"/>
</dbReference>
<evidence type="ECO:0000256" key="1">
    <source>
        <dbReference type="ARBA" id="ARBA00004141"/>
    </source>
</evidence>
<evidence type="ECO:0000256" key="6">
    <source>
        <dbReference type="SAM" id="Phobius"/>
    </source>
</evidence>
<dbReference type="KEGG" id="fgg:FSB75_03215"/>
<dbReference type="InterPro" id="IPR000537">
    <property type="entry name" value="UbiA_prenyltransferase"/>
</dbReference>
<feature type="transmembrane region" description="Helical" evidence="6">
    <location>
        <begin position="85"/>
        <end position="104"/>
    </location>
</feature>
<dbReference type="AlphaFoldDB" id="A0A5B8UFT0"/>
<evidence type="ECO:0000256" key="5">
    <source>
        <dbReference type="ARBA" id="ARBA00023136"/>
    </source>
</evidence>
<keyword evidence="2" id="KW-1003">Cell membrane</keyword>
<accession>A0A5B8UFT0</accession>
<feature type="transmembrane region" description="Helical" evidence="6">
    <location>
        <begin position="225"/>
        <end position="243"/>
    </location>
</feature>
<dbReference type="EMBL" id="CP042433">
    <property type="protein sequence ID" value="QEC54950.1"/>
    <property type="molecule type" value="Genomic_DNA"/>
</dbReference>
<proteinExistence type="predicted"/>
<comment type="subcellular location">
    <subcellularLocation>
        <location evidence="1">Membrane</location>
        <topology evidence="1">Multi-pass membrane protein</topology>
    </subcellularLocation>
</comment>
<organism evidence="7 8">
    <name type="scientific">Flavisolibacter ginsenosidimutans</name>
    <dbReference type="NCBI Taxonomy" id="661481"/>
    <lineage>
        <taxon>Bacteria</taxon>
        <taxon>Pseudomonadati</taxon>
        <taxon>Bacteroidota</taxon>
        <taxon>Chitinophagia</taxon>
        <taxon>Chitinophagales</taxon>
        <taxon>Chitinophagaceae</taxon>
        <taxon>Flavisolibacter</taxon>
    </lineage>
</organism>
<evidence type="ECO:0000313" key="8">
    <source>
        <dbReference type="Proteomes" id="UP000321204"/>
    </source>
</evidence>
<keyword evidence="5 6" id="KW-0472">Membrane</keyword>
<dbReference type="Gene3D" id="1.20.120.1780">
    <property type="entry name" value="UbiA prenyltransferase"/>
    <property type="match status" value="1"/>
</dbReference>
<dbReference type="OrthoDB" id="9811562at2"/>
<feature type="transmembrane region" description="Helical" evidence="6">
    <location>
        <begin position="110"/>
        <end position="129"/>
    </location>
</feature>
<dbReference type="PANTHER" id="PTHR42723">
    <property type="entry name" value="CHLOROPHYLL SYNTHASE"/>
    <property type="match status" value="1"/>
</dbReference>